<dbReference type="EMBL" id="BGPR01001033">
    <property type="protein sequence ID" value="GBM43562.1"/>
    <property type="molecule type" value="Genomic_DNA"/>
</dbReference>
<name>A0A4Y2FPY4_ARAVE</name>
<organism evidence="2 3">
    <name type="scientific">Araneus ventricosus</name>
    <name type="common">Orbweaver spider</name>
    <name type="synonym">Epeira ventricosa</name>
    <dbReference type="NCBI Taxonomy" id="182803"/>
    <lineage>
        <taxon>Eukaryota</taxon>
        <taxon>Metazoa</taxon>
        <taxon>Ecdysozoa</taxon>
        <taxon>Arthropoda</taxon>
        <taxon>Chelicerata</taxon>
        <taxon>Arachnida</taxon>
        <taxon>Araneae</taxon>
        <taxon>Araneomorphae</taxon>
        <taxon>Entelegynae</taxon>
        <taxon>Araneoidea</taxon>
        <taxon>Araneidae</taxon>
        <taxon>Araneus</taxon>
    </lineage>
</organism>
<evidence type="ECO:0000256" key="1">
    <source>
        <dbReference type="SAM" id="MobiDB-lite"/>
    </source>
</evidence>
<evidence type="ECO:0000313" key="2">
    <source>
        <dbReference type="EMBL" id="GBM43562.1"/>
    </source>
</evidence>
<proteinExistence type="predicted"/>
<comment type="caution">
    <text evidence="2">The sequence shown here is derived from an EMBL/GenBank/DDBJ whole genome shotgun (WGS) entry which is preliminary data.</text>
</comment>
<protein>
    <submittedName>
        <fullName evidence="2">Uncharacterized protein</fullName>
    </submittedName>
</protein>
<keyword evidence="3" id="KW-1185">Reference proteome</keyword>
<dbReference type="Proteomes" id="UP000499080">
    <property type="component" value="Unassembled WGS sequence"/>
</dbReference>
<evidence type="ECO:0000313" key="3">
    <source>
        <dbReference type="Proteomes" id="UP000499080"/>
    </source>
</evidence>
<accession>A0A4Y2FPY4</accession>
<gene>
    <name evidence="2" type="ORF">AVEN_252164_1</name>
</gene>
<feature type="region of interest" description="Disordered" evidence="1">
    <location>
        <begin position="101"/>
        <end position="125"/>
    </location>
</feature>
<dbReference type="AlphaFoldDB" id="A0A4Y2FPY4"/>
<sequence>MSCSPVGKFLAPPLVPAHTFTFFEEFASKVETLERLLYQSSKYDQEIIFLQWAAETLWYGVDFYIRGLWVRTRFHKRTTVHIGTLNRPSSFKRPHVVVAGKQGRPEEGANGATAQGPAPLTDFTK</sequence>
<reference evidence="2 3" key="1">
    <citation type="journal article" date="2019" name="Sci. Rep.">
        <title>Orb-weaving spider Araneus ventricosus genome elucidates the spidroin gene catalogue.</title>
        <authorList>
            <person name="Kono N."/>
            <person name="Nakamura H."/>
            <person name="Ohtoshi R."/>
            <person name="Moran D.A.P."/>
            <person name="Shinohara A."/>
            <person name="Yoshida Y."/>
            <person name="Fujiwara M."/>
            <person name="Mori M."/>
            <person name="Tomita M."/>
            <person name="Arakawa K."/>
        </authorList>
    </citation>
    <scope>NUCLEOTIDE SEQUENCE [LARGE SCALE GENOMIC DNA]</scope>
</reference>